<reference evidence="2" key="2">
    <citation type="submission" date="2015-01" db="EMBL/GenBank/DDBJ databases">
        <title>Evolutionary Origins and Diversification of the Mycorrhizal Mutualists.</title>
        <authorList>
            <consortium name="DOE Joint Genome Institute"/>
            <consortium name="Mycorrhizal Genomics Consortium"/>
            <person name="Kohler A."/>
            <person name="Kuo A."/>
            <person name="Nagy L.G."/>
            <person name="Floudas D."/>
            <person name="Copeland A."/>
            <person name="Barry K.W."/>
            <person name="Cichocki N."/>
            <person name="Veneault-Fourrey C."/>
            <person name="LaButti K."/>
            <person name="Lindquist E.A."/>
            <person name="Lipzen A."/>
            <person name="Lundell T."/>
            <person name="Morin E."/>
            <person name="Murat C."/>
            <person name="Riley R."/>
            <person name="Ohm R."/>
            <person name="Sun H."/>
            <person name="Tunlid A."/>
            <person name="Henrissat B."/>
            <person name="Grigoriev I.V."/>
            <person name="Hibbett D.S."/>
            <person name="Martin F."/>
        </authorList>
    </citation>
    <scope>NUCLEOTIDE SEQUENCE [LARGE SCALE GENOMIC DNA]</scope>
    <source>
        <strain evidence="2">Ve08.2h10</strain>
    </source>
</reference>
<dbReference type="HOGENOM" id="CLU_3087887_0_0_1"/>
<protein>
    <submittedName>
        <fullName evidence="1">Uncharacterized protein</fullName>
    </submittedName>
</protein>
<evidence type="ECO:0000313" key="2">
    <source>
        <dbReference type="Proteomes" id="UP000054538"/>
    </source>
</evidence>
<evidence type="ECO:0000313" key="1">
    <source>
        <dbReference type="EMBL" id="KIK99975.1"/>
    </source>
</evidence>
<sequence length="52" mass="5993">MSDAVNFQRCPLLEEKISRFMSTTVAWKAFHHPSVVISQLERESTEPCVWGI</sequence>
<proteinExistence type="predicted"/>
<dbReference type="AlphaFoldDB" id="A0A0D0ECU4"/>
<gene>
    <name evidence="1" type="ORF">PAXRUDRAFT_822156</name>
</gene>
<dbReference type="EMBL" id="KN824845">
    <property type="protein sequence ID" value="KIK99975.1"/>
    <property type="molecule type" value="Genomic_DNA"/>
</dbReference>
<organism evidence="1 2">
    <name type="scientific">Paxillus rubicundulus Ve08.2h10</name>
    <dbReference type="NCBI Taxonomy" id="930991"/>
    <lineage>
        <taxon>Eukaryota</taxon>
        <taxon>Fungi</taxon>
        <taxon>Dikarya</taxon>
        <taxon>Basidiomycota</taxon>
        <taxon>Agaricomycotina</taxon>
        <taxon>Agaricomycetes</taxon>
        <taxon>Agaricomycetidae</taxon>
        <taxon>Boletales</taxon>
        <taxon>Paxilineae</taxon>
        <taxon>Paxillaceae</taxon>
        <taxon>Paxillus</taxon>
    </lineage>
</organism>
<dbReference type="Proteomes" id="UP000054538">
    <property type="component" value="Unassembled WGS sequence"/>
</dbReference>
<reference evidence="1 2" key="1">
    <citation type="submission" date="2014-04" db="EMBL/GenBank/DDBJ databases">
        <authorList>
            <consortium name="DOE Joint Genome Institute"/>
            <person name="Kuo A."/>
            <person name="Kohler A."/>
            <person name="Jargeat P."/>
            <person name="Nagy L.G."/>
            <person name="Floudas D."/>
            <person name="Copeland A."/>
            <person name="Barry K.W."/>
            <person name="Cichocki N."/>
            <person name="Veneault-Fourrey C."/>
            <person name="LaButti K."/>
            <person name="Lindquist E.A."/>
            <person name="Lipzen A."/>
            <person name="Lundell T."/>
            <person name="Morin E."/>
            <person name="Murat C."/>
            <person name="Sun H."/>
            <person name="Tunlid A."/>
            <person name="Henrissat B."/>
            <person name="Grigoriev I.V."/>
            <person name="Hibbett D.S."/>
            <person name="Martin F."/>
            <person name="Nordberg H.P."/>
            <person name="Cantor M.N."/>
            <person name="Hua S.X."/>
        </authorList>
    </citation>
    <scope>NUCLEOTIDE SEQUENCE [LARGE SCALE GENOMIC DNA]</scope>
    <source>
        <strain evidence="1 2">Ve08.2h10</strain>
    </source>
</reference>
<name>A0A0D0ECU4_9AGAM</name>
<keyword evidence="2" id="KW-1185">Reference proteome</keyword>
<dbReference type="InParanoid" id="A0A0D0ECU4"/>
<accession>A0A0D0ECU4</accession>